<feature type="transmembrane region" description="Helical" evidence="1">
    <location>
        <begin position="129"/>
        <end position="150"/>
    </location>
</feature>
<organism evidence="2 3">
    <name type="scientific">Agromyces intestinalis</name>
    <dbReference type="NCBI Taxonomy" id="2592652"/>
    <lineage>
        <taxon>Bacteria</taxon>
        <taxon>Bacillati</taxon>
        <taxon>Actinomycetota</taxon>
        <taxon>Actinomycetes</taxon>
        <taxon>Micrococcales</taxon>
        <taxon>Microbacteriaceae</taxon>
        <taxon>Agromyces</taxon>
    </lineage>
</organism>
<dbReference type="OrthoDB" id="3827267at2"/>
<evidence type="ECO:0000256" key="1">
    <source>
        <dbReference type="SAM" id="Phobius"/>
    </source>
</evidence>
<gene>
    <name evidence="2" type="ORF">FLP10_10920</name>
</gene>
<feature type="transmembrane region" description="Helical" evidence="1">
    <location>
        <begin position="56"/>
        <end position="73"/>
    </location>
</feature>
<name>A0A5C1YFJ8_9MICO</name>
<reference evidence="2 3" key="1">
    <citation type="submission" date="2019-09" db="EMBL/GenBank/DDBJ databases">
        <title>Genome sequencing of strain KACC 19306.</title>
        <authorList>
            <person name="Heo J."/>
            <person name="Kim S.-J."/>
            <person name="Kim J.-S."/>
            <person name="Hong S.-B."/>
            <person name="Kwon S.-W."/>
        </authorList>
    </citation>
    <scope>NUCLEOTIDE SEQUENCE [LARGE SCALE GENOMIC DNA]</scope>
    <source>
        <strain evidence="2 3">KACC 19306</strain>
    </source>
</reference>
<evidence type="ECO:0000313" key="2">
    <source>
        <dbReference type="EMBL" id="QEO14864.1"/>
    </source>
</evidence>
<keyword evidence="3" id="KW-1185">Reference proteome</keyword>
<keyword evidence="1" id="KW-0472">Membrane</keyword>
<accession>A0A5C1YFJ8</accession>
<keyword evidence="1" id="KW-1133">Transmembrane helix</keyword>
<dbReference type="AlphaFoldDB" id="A0A5C1YFJ8"/>
<feature type="transmembrane region" description="Helical" evidence="1">
    <location>
        <begin position="79"/>
        <end position="95"/>
    </location>
</feature>
<sequence>MANPQHPACGIRLDGGIPSNRSEPNVDQSLLLIAVDLVAIAILVFGLYFPRHRRRDLVVAYLTVNVGVLAVALVLGQTAVGAGLGLGLFGVLSIIRLRSREIEQHEVAYYFAALALGLIGGLVGTATWLAIGLMTLVLAVLAIGDHPALFRRSRQQTVVLDQAIADERELTARLEQVLGGRVLRVRIEQLDLVDDTTTVDVRYEAPRPGTKRSDAAASITSQLGAAAGRRDLRDVAAFETASAAEVTR</sequence>
<evidence type="ECO:0000313" key="3">
    <source>
        <dbReference type="Proteomes" id="UP000324678"/>
    </source>
</evidence>
<dbReference type="EMBL" id="CP043505">
    <property type="protein sequence ID" value="QEO14864.1"/>
    <property type="molecule type" value="Genomic_DNA"/>
</dbReference>
<proteinExistence type="predicted"/>
<keyword evidence="1" id="KW-0812">Transmembrane</keyword>
<protein>
    <submittedName>
        <fullName evidence="2">DUF4956 domain-containing protein</fullName>
    </submittedName>
</protein>
<feature type="transmembrane region" description="Helical" evidence="1">
    <location>
        <begin position="107"/>
        <end position="123"/>
    </location>
</feature>
<dbReference type="InterPro" id="IPR032531">
    <property type="entry name" value="DUF4956"/>
</dbReference>
<feature type="transmembrane region" description="Helical" evidence="1">
    <location>
        <begin position="30"/>
        <end position="49"/>
    </location>
</feature>
<dbReference type="KEGG" id="ail:FLP10_10920"/>
<dbReference type="Pfam" id="PF16316">
    <property type="entry name" value="DUF4956"/>
    <property type="match status" value="1"/>
</dbReference>
<dbReference type="Proteomes" id="UP000324678">
    <property type="component" value="Chromosome"/>
</dbReference>